<dbReference type="Proteomes" id="UP000626109">
    <property type="component" value="Unassembled WGS sequence"/>
</dbReference>
<comment type="caution">
    <text evidence="2">The sequence shown here is derived from an EMBL/GenBank/DDBJ whole genome shotgun (WGS) entry which is preliminary data.</text>
</comment>
<name>A0A813IWG0_POLGL</name>
<sequence length="183" mass="19807">AGVELKVLTLGAGAIAAAGLAWYLFQMEGSEAPEEKVDVLASVGKQLPADVFYKVTDPQMGIALRREPSTESVRTPHVLVSEEAFEVAELVEGEAGQQFLRLADGRGWAFTLSIGKGRLICEPCTAEAVKEAGGTALEQVERMLQSNPAMRMQLLGPEHEDLSLVQPEQLREMAKRVLCAQET</sequence>
<reference evidence="2" key="1">
    <citation type="submission" date="2021-02" db="EMBL/GenBank/DDBJ databases">
        <authorList>
            <person name="Dougan E. K."/>
            <person name="Rhodes N."/>
            <person name="Thang M."/>
            <person name="Chan C."/>
        </authorList>
    </citation>
    <scope>NUCLEOTIDE SEQUENCE</scope>
</reference>
<accession>A0A813IWG0</accession>
<evidence type="ECO:0000313" key="2">
    <source>
        <dbReference type="EMBL" id="CAE8656563.1"/>
    </source>
</evidence>
<feature type="transmembrane region" description="Helical" evidence="1">
    <location>
        <begin position="7"/>
        <end position="25"/>
    </location>
</feature>
<evidence type="ECO:0000256" key="1">
    <source>
        <dbReference type="SAM" id="Phobius"/>
    </source>
</evidence>
<feature type="non-terminal residue" evidence="2">
    <location>
        <position position="1"/>
    </location>
</feature>
<gene>
    <name evidence="2" type="ORF">PGLA2088_LOCUS12238</name>
</gene>
<keyword evidence="1" id="KW-0472">Membrane</keyword>
<organism evidence="2 3">
    <name type="scientific">Polarella glacialis</name>
    <name type="common">Dinoflagellate</name>
    <dbReference type="NCBI Taxonomy" id="89957"/>
    <lineage>
        <taxon>Eukaryota</taxon>
        <taxon>Sar</taxon>
        <taxon>Alveolata</taxon>
        <taxon>Dinophyceae</taxon>
        <taxon>Suessiales</taxon>
        <taxon>Suessiaceae</taxon>
        <taxon>Polarella</taxon>
    </lineage>
</organism>
<dbReference type="EMBL" id="CAJNNW010014397">
    <property type="protein sequence ID" value="CAE8656563.1"/>
    <property type="molecule type" value="Genomic_DNA"/>
</dbReference>
<keyword evidence="1" id="KW-0812">Transmembrane</keyword>
<evidence type="ECO:0000313" key="3">
    <source>
        <dbReference type="Proteomes" id="UP000626109"/>
    </source>
</evidence>
<keyword evidence="1" id="KW-1133">Transmembrane helix</keyword>
<dbReference type="AlphaFoldDB" id="A0A813IWG0"/>
<proteinExistence type="predicted"/>
<protein>
    <submittedName>
        <fullName evidence="2">Uncharacterized protein</fullName>
    </submittedName>
</protein>